<dbReference type="PANTHER" id="PTHR23321">
    <property type="entry name" value="RIBOSOMAL PROTEIN S15, BACTERIAL AND ORGANELLAR"/>
    <property type="match status" value="1"/>
</dbReference>
<comment type="function">
    <text evidence="4">One of the primary rRNA binding proteins, it binds directly to 16S rRNA where it helps nucleate assembly of the platform of the 30S subunit by binding and bridging several RNA helices of the 16S rRNA.</text>
</comment>
<dbReference type="PATRIC" id="fig|29557.3.peg.292"/>
<protein>
    <recommendedName>
        <fullName evidence="4">Small ribosomal subunit protein uS15</fullName>
    </recommendedName>
</protein>
<dbReference type="EMBL" id="LVLH01000028">
    <property type="protein sequence ID" value="OAB48976.1"/>
    <property type="molecule type" value="Genomic_DNA"/>
</dbReference>
<dbReference type="HAMAP" id="MF_01343_B">
    <property type="entry name" value="Ribosomal_uS15_B"/>
    <property type="match status" value="1"/>
</dbReference>
<dbReference type="STRING" id="29557.MGALLINA_03080"/>
<evidence type="ECO:0000256" key="1">
    <source>
        <dbReference type="ARBA" id="ARBA00022980"/>
    </source>
</evidence>
<dbReference type="GO" id="GO:0006412">
    <property type="term" value="P:translation"/>
    <property type="evidence" value="ECO:0007669"/>
    <property type="project" value="UniProtKB-UniRule"/>
</dbReference>
<comment type="subunit">
    <text evidence="3 4">Part of the 30S ribosomal subunit. Forms a bridge to the 50S subunit in the 70S ribosome, contacting the 23S rRNA.</text>
</comment>
<dbReference type="CDD" id="cd00353">
    <property type="entry name" value="Ribosomal_S15p_S13e"/>
    <property type="match status" value="1"/>
</dbReference>
<name>A0A168RGZ3_9BACT</name>
<comment type="function">
    <text evidence="4">Forms an intersubunit bridge (bridge B4) with the 23S rRNA of the 50S subunit in the ribosome.</text>
</comment>
<evidence type="ECO:0000256" key="3">
    <source>
        <dbReference type="ARBA" id="ARBA00064542"/>
    </source>
</evidence>
<dbReference type="SUPFAM" id="SSF47060">
    <property type="entry name" value="S15/NS1 RNA-binding domain"/>
    <property type="match status" value="1"/>
</dbReference>
<dbReference type="InterPro" id="IPR005290">
    <property type="entry name" value="Ribosomal_uS15_bac-type"/>
</dbReference>
<dbReference type="Gene3D" id="1.10.287.10">
    <property type="entry name" value="S15/NS1, RNA-binding"/>
    <property type="match status" value="1"/>
</dbReference>
<sequence>MITKEQKAELVKKYGENAKDTGNTLVQIAILTAEIEDLKPHFEVNKKDLHSRRGFLAKIAKRRSLLDHLKKTNNERYHFALKELNLRK</sequence>
<dbReference type="GO" id="GO:0022627">
    <property type="term" value="C:cytosolic small ribosomal subunit"/>
    <property type="evidence" value="ECO:0007669"/>
    <property type="project" value="TreeGrafter"/>
</dbReference>
<dbReference type="GO" id="GO:0003735">
    <property type="term" value="F:structural constituent of ribosome"/>
    <property type="evidence" value="ECO:0007669"/>
    <property type="project" value="InterPro"/>
</dbReference>
<dbReference type="NCBIfam" id="TIGR00952">
    <property type="entry name" value="S15_bact"/>
    <property type="match status" value="1"/>
</dbReference>
<accession>A0A168RGZ3</accession>
<comment type="similarity">
    <text evidence="4 5">Belongs to the universal ribosomal protein uS15 family.</text>
</comment>
<keyword evidence="2 4" id="KW-0687">Ribonucleoprotein</keyword>
<dbReference type="InterPro" id="IPR009068">
    <property type="entry name" value="uS15_NS1_RNA-bd_sf"/>
</dbReference>
<dbReference type="InterPro" id="IPR000589">
    <property type="entry name" value="Ribosomal_uS15"/>
</dbReference>
<dbReference type="OrthoDB" id="9799262at2"/>
<evidence type="ECO:0000256" key="2">
    <source>
        <dbReference type="ARBA" id="ARBA00023274"/>
    </source>
</evidence>
<dbReference type="PANTHER" id="PTHR23321:SF26">
    <property type="entry name" value="SMALL RIBOSOMAL SUBUNIT PROTEIN US15M"/>
    <property type="match status" value="1"/>
</dbReference>
<gene>
    <name evidence="4 6" type="primary">rpsO</name>
    <name evidence="6" type="ORF">MGALLINA_03080</name>
</gene>
<keyword evidence="4" id="KW-0694">RNA-binding</keyword>
<evidence type="ECO:0000256" key="4">
    <source>
        <dbReference type="HAMAP-Rule" id="MF_01343"/>
    </source>
</evidence>
<keyword evidence="7" id="KW-1185">Reference proteome</keyword>
<dbReference type="GO" id="GO:0019843">
    <property type="term" value="F:rRNA binding"/>
    <property type="evidence" value="ECO:0007669"/>
    <property type="project" value="UniProtKB-UniRule"/>
</dbReference>
<dbReference type="SMART" id="SM01387">
    <property type="entry name" value="Ribosomal_S15"/>
    <property type="match status" value="1"/>
</dbReference>
<evidence type="ECO:0000313" key="6">
    <source>
        <dbReference type="EMBL" id="OAB48976.1"/>
    </source>
</evidence>
<dbReference type="RefSeq" id="WP_027332901.1">
    <property type="nucleotide sequence ID" value="NZ_LVLH01000028.1"/>
</dbReference>
<dbReference type="Pfam" id="PF00312">
    <property type="entry name" value="Ribosomal_S15"/>
    <property type="match status" value="1"/>
</dbReference>
<comment type="caution">
    <text evidence="6">The sequence shown here is derived from an EMBL/GenBank/DDBJ whole genome shotgun (WGS) entry which is preliminary data.</text>
</comment>
<dbReference type="FunFam" id="1.10.287.10:FF:000002">
    <property type="entry name" value="30S ribosomal protein S15"/>
    <property type="match status" value="1"/>
</dbReference>
<organism evidence="6 7">
    <name type="scientific">Mycoplasmopsis gallinarum</name>
    <dbReference type="NCBI Taxonomy" id="29557"/>
    <lineage>
        <taxon>Bacteria</taxon>
        <taxon>Bacillati</taxon>
        <taxon>Mycoplasmatota</taxon>
        <taxon>Mycoplasmoidales</taxon>
        <taxon>Metamycoplasmataceae</taxon>
        <taxon>Mycoplasmopsis</taxon>
    </lineage>
</organism>
<evidence type="ECO:0000256" key="5">
    <source>
        <dbReference type="RuleBase" id="RU003919"/>
    </source>
</evidence>
<dbReference type="Proteomes" id="UP000076983">
    <property type="component" value="Unassembled WGS sequence"/>
</dbReference>
<proteinExistence type="inferred from homology"/>
<keyword evidence="1 4" id="KW-0689">Ribosomal protein</keyword>
<dbReference type="AlphaFoldDB" id="A0A168RGZ3"/>
<keyword evidence="4" id="KW-0699">rRNA-binding</keyword>
<reference evidence="6 7" key="1">
    <citation type="submission" date="2016-03" db="EMBL/GenBank/DDBJ databases">
        <title>Genome sequence of Mycoplasma gallinarum strain Mgn_IPT.</title>
        <authorList>
            <person name="Yacoub E."/>
            <person name="Sirand-Pugnet P."/>
            <person name="Barre A."/>
            <person name="Maurier F."/>
            <person name="Blanchard A."/>
            <person name="Ben Abdelmoumen B.M."/>
        </authorList>
    </citation>
    <scope>NUCLEOTIDE SEQUENCE [LARGE SCALE GENOMIC DNA]</scope>
    <source>
        <strain evidence="6 7">Mgn_IPT</strain>
    </source>
</reference>
<evidence type="ECO:0000313" key="7">
    <source>
        <dbReference type="Proteomes" id="UP000076983"/>
    </source>
</evidence>